<dbReference type="PANTHER" id="PTHR37490:SF1">
    <property type="entry name" value="GLYCOSYLTRANSFERASE 2-LIKE DOMAIN-CONTAINING PROTEIN"/>
    <property type="match status" value="1"/>
</dbReference>
<dbReference type="OrthoDB" id="28755at2759"/>
<evidence type="ECO:0000256" key="1">
    <source>
        <dbReference type="SAM" id="Phobius"/>
    </source>
</evidence>
<comment type="caution">
    <text evidence="2">The sequence shown here is derived from an EMBL/GenBank/DDBJ whole genome shotgun (WGS) entry which is preliminary data.</text>
</comment>
<dbReference type="Pfam" id="PF11913">
    <property type="entry name" value="DUF3431"/>
    <property type="match status" value="1"/>
</dbReference>
<dbReference type="EMBL" id="QWIJ01000244">
    <property type="protein sequence ID" value="RMX85071.1"/>
    <property type="molecule type" value="Genomic_DNA"/>
</dbReference>
<keyword evidence="1" id="KW-0812">Transmembrane</keyword>
<keyword evidence="1" id="KW-1133">Transmembrane helix</keyword>
<dbReference type="PANTHER" id="PTHR37490">
    <property type="entry name" value="EXPRESSED PROTEIN"/>
    <property type="match status" value="1"/>
</dbReference>
<keyword evidence="1" id="KW-0472">Membrane</keyword>
<feature type="transmembrane region" description="Helical" evidence="1">
    <location>
        <begin position="15"/>
        <end position="33"/>
    </location>
</feature>
<gene>
    <name evidence="2" type="ORF">D0869_04104</name>
</gene>
<feature type="transmembrane region" description="Helical" evidence="1">
    <location>
        <begin position="387"/>
        <end position="411"/>
    </location>
</feature>
<dbReference type="Proteomes" id="UP000281245">
    <property type="component" value="Unassembled WGS sequence"/>
</dbReference>
<reference evidence="2 3" key="1">
    <citation type="journal article" date="2018" name="BMC Genomics">
        <title>Genomic evidence for intraspecific hybridization in a clonal and extremely halotolerant yeast.</title>
        <authorList>
            <person name="Gostincar C."/>
            <person name="Stajich J.E."/>
            <person name="Zupancic J."/>
            <person name="Zalar P."/>
            <person name="Gunde-Cimerman N."/>
        </authorList>
    </citation>
    <scope>NUCLEOTIDE SEQUENCE [LARGE SCALE GENOMIC DNA]</scope>
    <source>
        <strain evidence="2 3">EXF-6656</strain>
    </source>
</reference>
<organism evidence="2 3">
    <name type="scientific">Hortaea werneckii</name>
    <name type="common">Black yeast</name>
    <name type="synonym">Cladosporium werneckii</name>
    <dbReference type="NCBI Taxonomy" id="91943"/>
    <lineage>
        <taxon>Eukaryota</taxon>
        <taxon>Fungi</taxon>
        <taxon>Dikarya</taxon>
        <taxon>Ascomycota</taxon>
        <taxon>Pezizomycotina</taxon>
        <taxon>Dothideomycetes</taxon>
        <taxon>Dothideomycetidae</taxon>
        <taxon>Mycosphaerellales</taxon>
        <taxon>Teratosphaeriaceae</taxon>
        <taxon>Hortaea</taxon>
    </lineage>
</organism>
<feature type="transmembrane region" description="Helical" evidence="1">
    <location>
        <begin position="85"/>
        <end position="105"/>
    </location>
</feature>
<proteinExistence type="predicted"/>
<dbReference type="InterPro" id="IPR021838">
    <property type="entry name" value="DUF3431"/>
</dbReference>
<sequence length="721" mass="79982">MDSFLNRDPKTMQSLTTWLLAATTAICTTHHLIFQVKQRYPFHYLLLHFATALILRLGKHTWLAVTRNQSPLPSWNDAKAYLRPWQWLYGASVITSLALAYRAMFDLPSGAALVMILALEWRPEAWLRGGLSLVHNRQLPELQSLLRGIILLCGLSAIYLKDYRLEMEGIKFSLLAFALTGIAKIAYFMAEQDWSRNKGSSDGIDGAEGIGEHDPIPGTLILLAGTVTGAIATVIDETGPRITFKPAIAPVYMTVSVIAGGIALERGGHLFQRMGNRHSHREHVVGFLDRTTPGRILTSTAVVHAVFGASILIGSTLNLDVWQYLGFLLASSATLTWTDLGFAVKKAQQEVANVRMEPLKATLAEQESLIEEPVASKDSNQPSDAPMLGTISTWFTATLFFAVLIIGPFLVIQQGVYNLSAVTPSFWDRSGTSARSSRALDLVIARYDESAEQVANDINALVMLPNLGPLNPNVIIYDKAENANTSTWANDLEDLLLPHIPLTVVVKPNIGREAEAYLGHIIDHWDDIADHTLFSQAAAHDIHALRRRLQDYFVPETGFLTLSYVGGFCSHCSGCKDLAGWGEQDGVLEDIYSMFNNGSYCQDLVLAYRGQFVVSRNRIRSNDIKAYQHLRNQLIDMNDDKHKMPYLDQNWMAGRRDRLDAPNFGFTIERMWGAIMQCSDQRIAKECPSLLAGLLGNRMPLGACQCLDMVDSDRPGLFSSM</sequence>
<feature type="transmembrane region" description="Helical" evidence="1">
    <location>
        <begin position="247"/>
        <end position="264"/>
    </location>
</feature>
<feature type="transmembrane region" description="Helical" evidence="1">
    <location>
        <begin position="296"/>
        <end position="315"/>
    </location>
</feature>
<accession>A0A3M6X2W7</accession>
<dbReference type="VEuPathDB" id="FungiDB:BTJ68_00036"/>
<feature type="transmembrane region" description="Helical" evidence="1">
    <location>
        <begin position="216"/>
        <end position="235"/>
    </location>
</feature>
<evidence type="ECO:0000313" key="3">
    <source>
        <dbReference type="Proteomes" id="UP000281245"/>
    </source>
</evidence>
<feature type="transmembrane region" description="Helical" evidence="1">
    <location>
        <begin position="172"/>
        <end position="190"/>
    </location>
</feature>
<feature type="transmembrane region" description="Helical" evidence="1">
    <location>
        <begin position="144"/>
        <end position="160"/>
    </location>
</feature>
<protein>
    <submittedName>
        <fullName evidence="2">Uncharacterized protein</fullName>
    </submittedName>
</protein>
<evidence type="ECO:0000313" key="2">
    <source>
        <dbReference type="EMBL" id="RMX85071.1"/>
    </source>
</evidence>
<name>A0A3M6X2W7_HORWE</name>
<feature type="transmembrane region" description="Helical" evidence="1">
    <location>
        <begin position="321"/>
        <end position="340"/>
    </location>
</feature>
<dbReference type="AlphaFoldDB" id="A0A3M6X2W7"/>